<evidence type="ECO:0000256" key="1">
    <source>
        <dbReference type="ARBA" id="ARBA00003210"/>
    </source>
</evidence>
<evidence type="ECO:0000259" key="22">
    <source>
        <dbReference type="PROSITE" id="PS50268"/>
    </source>
</evidence>
<dbReference type="SMART" id="SM00112">
    <property type="entry name" value="CA"/>
    <property type="match status" value="6"/>
</dbReference>
<accession>A0A8J4TC09</accession>
<dbReference type="GO" id="GO:0008017">
    <property type="term" value="F:microtubule binding"/>
    <property type="evidence" value="ECO:0007669"/>
    <property type="project" value="TreeGrafter"/>
</dbReference>
<feature type="domain" description="Cadherin" evidence="22">
    <location>
        <begin position="2132"/>
        <end position="2237"/>
    </location>
</feature>
<dbReference type="InterPro" id="IPR036322">
    <property type="entry name" value="WD40_repeat_dom_sf"/>
</dbReference>
<feature type="repeat" description="WD" evidence="20">
    <location>
        <begin position="1614"/>
        <end position="1648"/>
    </location>
</feature>
<sequence>LALHPDKIQVATGQVGKDPYICVWDSYTLITVSILRDVHTHGVACLAFDADGQRLVSVGLDAKNTVCVWDWKKGRVLATATGHSDRIFDISWDPFLPHRLVSCGVKHIKFWTLCGNALTPKRGIFGKTGDLQTILCLATAKDEVTYSGALNGDIYVWKGLNLVRTVQAAHGAGIFSMHSCEEGFATGGRDGCVRLWDVDFKPITKIDLREAEQGYKGLSIRSVCWKADRILAGTQDSEIFEVMVRDRDKPLLVMQGHSEGELWALDLHPKQQIAVTGSDDRSVRLWSLADHTLIARCNMEEAVRSVCFNNDGSQLALGMKDGSFTVLRVRDMTEVVHIKDRKEVIHELKFSPDGSYLAVGSNDGLVDIYAVAQRYKKVGECNKSSCFITHLDWSVDSRFLQTNDGAGERLFYRMPAGKFLPKEEAKGIHWMTWTSVLGPEVNGIWPKYSNVNDINSVDANYSNAVLVTGDDFGLVKLLRFPCLKKAAKFKKYIGHSAHVTNVRWSHDLQWVVSTGGADHSVFQWRFLPEGVMNGVLEPLLQEGYADSNSGESDSDLSDVPELDSDIEQEAQMNYERQVYKEDLPQLKKKLLGSLKRQKAPDEGLRLQFVHGYRGCDCRNNLFYTQAGEVVYHIAAVAVVYNRQQHSQRFYLGHDDDILSLTAHPLKDYVATGQVGRDPAIHVWDVQTLKCLSLLRGQHQKGVCALEFTADGKSLVSVGIDEGHCIVIWDWKKGEKLAKAKGHKDKIFVVKGNPFRMDKLVTVGVKHIKFWQHTGGGLTFRRGIFGNLGKQETMMSACYGRSEDLVFSGATTGDVYIWKDTTLIKTLKAHDGPVFAMCSLDKGFVTGGKDGIVELWDDMFERCLKTYAIKRAALSPSSKGLLLEDNPSIRAITLGHGHILVGTKNGEILEIDKSGPMTLLVQGHMEGEVWGLAAHPLLPICATVSEDKTLRIWELSANHRMVAVRKLKKGGRCCAFSPDGKALAVGLNDGSFLVVNADTLEDMVTFHHRKEIISDLKFSQDAGKYLAVASHDSFVDIYNVLTSKRVGICKGATSYITHIDWDTRGKLLQVNTGAKEQLFFEAPRGRRQNISTAEFEKMEWATWTSVLGMTCEGIWPTLSFVNASSLTKDRKLLATGDDFGFIKLFSFPCKGQFAKFKKYVGHSANVTNVRWSNDDTTLLSVGGADTALMIWAREGIGPRESKAVDSEESDDDPEEDGGYDSDVSREKNMDYTTKIYAASIREMTGVKPHQQQKEILVDERPPVSRAAPLPEKLVKNNITKKKKLVEELGLDHVFGYRGFDCRNNLHYLNDGADIIFHTAAAAVIQNLSAGTQSFYLEHTDDILCLTVNQHPKYQNVIATGQIGLAPSIHVWDAMSKQTLSVLRCSHTKGIGYVNFSATGKLLLSLGVDPEHTITVWRWQEGTKVSSKAGHSDRIFVVEFRPDSDTQFVSVGIKHIKFWTLVGGSLLYKKGVIGAVEEARMQTMLSVAFGANNLTFTGAINGDVYVWRDHFLVRVVAKAHTGPVFTMYTTLRDGLIVTGGKERPTKEGGAVKLWDQEMKRCRAFQLETGLPVESVRSVCRGKGKILVGTKDGEIIEVGEKNAASNTLINGHTQGRIWGLATHPCKDLFMSASDDGSIRIWDLADKKLLNKVSLGHPAKCTAFSPNGEMVSIGMENGEFIVLLVNSLTVWGKKRDRSVAIQDIRFSPDNRLLAVGSVESAVDFYDLTLGPALNRIGYCKDIAGFVIQLDFSADSKFIAVSTGNYKRQVHEVPCGKIVTEQVIADRITWATWTSVLGDEVLGVWPRNADKADVNCACVSHAGLNVVTGDDFGLVKLFDFPCSEKFAKHKRYFGHSAHVTNIRFSYDDKYVISVGGNDCRTKVRLRLYCTKLAIKGFWILLLYTSPLSCFSKFSHLVYKIKEGLPKGILIGSIGEDLKLDFSVDPPRLFHLELRQINSQYVNLSYTTGELFTSAVEIDRETLCADSYEGQGCTISLDVIILPQQYFELVKIKIIIEDINDNKPHFPVDEIMVSVPENAQVNARFVVEQSAVDPDIGIYGVQTYWLANDFGVFTLDVEQNEGGELTPFLIITGPLDRETKAEYLTEFIAEDGGSPPFLGSTTLRIIITDVNDNCPKFAETQVNVTLSENTTKGSQLARLFAFDPDHGTNAQITYSFSKRVTRETRNLFHLDEITGVIKLAEKINSDTGKLYKMVVLANGPACIPDIATVTVKVVKQASGPPALIPRYIASEKDGVVSLSESEPPFTPIAFFTIKNADPRKKATCILQGHGPFRLLPYKNLKNEFLLETTAQLDYEEQIYYELTVVVRNADGEVVETQVKVHILDDNDNAPIFKQSVIDIKIEENNAPDTFLAKFQATDEDSGNRGEILYLLGSDAPPIFHLDRLTGVLTVTTSLDREEKETYRFIVRAVDGGTPRKESIATVSITILDRNDNSPRFINKDFTFFVPENFPGYGEIGVLSVTDADAGENGWVALSIINGSEIFVIDTGRGALRAKTTLDREQQGTYYLWIEAVDGGKPALSSVTMVTVLLLDVNDNPPMVLFPQSNQSFLLVLPNTLPGTSITEVYAVDKDTGMNAVIAYSIIKRRGGEPGSFDIDPDTGNITLRKVLSDRGLYSLLVKVSDHGQPEPLHSTVMVNLFVNETISNETYIQSLLTREADIGIEEVPRMLLIP</sequence>
<proteinExistence type="inferred from homology"/>
<feature type="domain" description="Cadherin" evidence="22">
    <location>
        <begin position="2244"/>
        <end position="2346"/>
    </location>
</feature>
<dbReference type="FunFam" id="2.130.10.10:FF:000024">
    <property type="entry name" value="Putative echinoderm microtubule-associated protein-like 6"/>
    <property type="match status" value="1"/>
</dbReference>
<evidence type="ECO:0000256" key="20">
    <source>
        <dbReference type="PROSITE-ProRule" id="PRU00221"/>
    </source>
</evidence>
<keyword evidence="6" id="KW-0963">Cytoplasm</keyword>
<dbReference type="InterPro" id="IPR055442">
    <property type="entry name" value="Beta-prop_EML-like_2nd"/>
</dbReference>
<feature type="repeat" description="WD" evidence="20">
    <location>
        <begin position="184"/>
        <end position="199"/>
    </location>
</feature>
<dbReference type="FunFam" id="2.130.10.10:FF:000042">
    <property type="entry name" value="echinoderm microtubule-associated protein-like 6 isoform X1"/>
    <property type="match status" value="1"/>
</dbReference>
<keyword evidence="9" id="KW-0493">Microtubule</keyword>
<dbReference type="PRINTS" id="PR00205">
    <property type="entry name" value="CADHERIN"/>
</dbReference>
<reference evidence="23" key="1">
    <citation type="submission" date="2020-07" db="EMBL/GenBank/DDBJ databases">
        <title>Clarias magur genome sequencing, assembly and annotation.</title>
        <authorList>
            <person name="Kushwaha B."/>
            <person name="Kumar R."/>
            <person name="Das P."/>
            <person name="Joshi C.G."/>
            <person name="Kumar D."/>
            <person name="Nagpure N.S."/>
            <person name="Pandey M."/>
            <person name="Agarwal S."/>
            <person name="Srivastava S."/>
            <person name="Singh M."/>
            <person name="Sahoo L."/>
            <person name="Jayasankar P."/>
            <person name="Meher P.K."/>
            <person name="Koringa P.G."/>
            <person name="Iquebal M.A."/>
            <person name="Das S.P."/>
            <person name="Bit A."/>
            <person name="Patnaik S."/>
            <person name="Patel N."/>
            <person name="Shah T.M."/>
            <person name="Hinsu A."/>
            <person name="Jena J.K."/>
        </authorList>
    </citation>
    <scope>NUCLEOTIDE SEQUENCE</scope>
    <source>
        <strain evidence="23">CIFAMagur01</strain>
        <tissue evidence="23">Testis</tissue>
    </source>
</reference>
<evidence type="ECO:0000256" key="9">
    <source>
        <dbReference type="ARBA" id="ARBA00022701"/>
    </source>
</evidence>
<dbReference type="GO" id="GO:0005509">
    <property type="term" value="F:calcium ion binding"/>
    <property type="evidence" value="ECO:0007669"/>
    <property type="project" value="UniProtKB-UniRule"/>
</dbReference>
<feature type="non-terminal residue" evidence="23">
    <location>
        <position position="2684"/>
    </location>
</feature>
<dbReference type="Proteomes" id="UP000727407">
    <property type="component" value="Unassembled WGS sequence"/>
</dbReference>
<dbReference type="FunFam" id="2.60.40.60:FF:000002">
    <property type="entry name" value="Protocadherin alpha 2"/>
    <property type="match status" value="1"/>
</dbReference>
<evidence type="ECO:0000256" key="11">
    <source>
        <dbReference type="ARBA" id="ARBA00022737"/>
    </source>
</evidence>
<name>A0A8J4TC09_CLAMG</name>
<evidence type="ECO:0000256" key="18">
    <source>
        <dbReference type="ARBA" id="ARBA00072296"/>
    </source>
</evidence>
<dbReference type="FunFam" id="2.130.10.10:FF:000044">
    <property type="entry name" value="echinoderm microtubule-associated protein-like 6 isoform X1"/>
    <property type="match status" value="1"/>
</dbReference>
<dbReference type="CDD" id="cd11304">
    <property type="entry name" value="Cadherin_repeat"/>
    <property type="match status" value="6"/>
</dbReference>
<evidence type="ECO:0000256" key="4">
    <source>
        <dbReference type="ARBA" id="ARBA00006489"/>
    </source>
</evidence>
<keyword evidence="24" id="KW-1185">Reference proteome</keyword>
<keyword evidence="16" id="KW-0325">Glycoprotein</keyword>
<dbReference type="FunFam" id="2.60.40.60:FF:000020">
    <property type="entry name" value="Dachsous cadherin-related 1b"/>
    <property type="match status" value="1"/>
</dbReference>
<dbReference type="Pfam" id="PF23414">
    <property type="entry name" value="Beta-prop_EML_2"/>
    <property type="match status" value="3"/>
</dbReference>
<dbReference type="PROSITE" id="PS50294">
    <property type="entry name" value="WD_REPEATS_REGION"/>
    <property type="match status" value="1"/>
</dbReference>
<evidence type="ECO:0000313" key="24">
    <source>
        <dbReference type="Proteomes" id="UP000727407"/>
    </source>
</evidence>
<evidence type="ECO:0000256" key="16">
    <source>
        <dbReference type="ARBA" id="ARBA00023180"/>
    </source>
</evidence>
<dbReference type="FunFam" id="2.130.10.10:FF:000035">
    <property type="entry name" value="Putative echinoderm microtubule-associated protein-like 6"/>
    <property type="match status" value="1"/>
</dbReference>
<evidence type="ECO:0000256" key="3">
    <source>
        <dbReference type="ARBA" id="ARBA00004251"/>
    </source>
</evidence>
<dbReference type="GO" id="GO:0005886">
    <property type="term" value="C:plasma membrane"/>
    <property type="evidence" value="ECO:0007669"/>
    <property type="project" value="UniProtKB-SubCell"/>
</dbReference>
<keyword evidence="10" id="KW-0732">Signal</keyword>
<dbReference type="PROSITE" id="PS00232">
    <property type="entry name" value="CADHERIN_1"/>
    <property type="match status" value="3"/>
</dbReference>
<dbReference type="FunFam" id="2.60.40.60:FF:000087">
    <property type="entry name" value="Protocadherin 9"/>
    <property type="match status" value="1"/>
</dbReference>
<dbReference type="PANTHER" id="PTHR13720">
    <property type="entry name" value="WD-40 REPEAT PROTEIN"/>
    <property type="match status" value="1"/>
</dbReference>
<dbReference type="OrthoDB" id="47802at2759"/>
<feature type="repeat" description="WD" evidence="20">
    <location>
        <begin position="338"/>
        <end position="369"/>
    </location>
</feature>
<dbReference type="FunFam" id="2.130.10.10:FF:000040">
    <property type="entry name" value="echinoderm microtubule-associated protein-like 6 isoform X1"/>
    <property type="match status" value="1"/>
</dbReference>
<evidence type="ECO:0000256" key="21">
    <source>
        <dbReference type="SAM" id="MobiDB-lite"/>
    </source>
</evidence>
<evidence type="ECO:0000256" key="7">
    <source>
        <dbReference type="ARBA" id="ARBA00022574"/>
    </source>
</evidence>
<evidence type="ECO:0000256" key="6">
    <source>
        <dbReference type="ARBA" id="ARBA00022490"/>
    </source>
</evidence>
<dbReference type="Gene3D" id="2.130.10.10">
    <property type="entry name" value="YVTN repeat-like/Quinoprotein amine dehydrogenase"/>
    <property type="match status" value="6"/>
</dbReference>
<dbReference type="Pfam" id="PF23409">
    <property type="entry name" value="Beta-prop_EML"/>
    <property type="match status" value="3"/>
</dbReference>
<keyword evidence="11" id="KW-0677">Repeat</keyword>
<dbReference type="InterPro" id="IPR015919">
    <property type="entry name" value="Cadherin-like_sf"/>
</dbReference>
<dbReference type="InterPro" id="IPR050630">
    <property type="entry name" value="WD_repeat_EMAP"/>
</dbReference>
<feature type="repeat" description="WD" evidence="20">
    <location>
        <begin position="492"/>
        <end position="524"/>
    </location>
</feature>
<evidence type="ECO:0000256" key="12">
    <source>
        <dbReference type="ARBA" id="ARBA00022837"/>
    </source>
</evidence>
<dbReference type="InterPro" id="IPR011047">
    <property type="entry name" value="Quinoprotein_ADH-like_sf"/>
</dbReference>
<dbReference type="Gene3D" id="2.60.40.60">
    <property type="entry name" value="Cadherins"/>
    <property type="match status" value="7"/>
</dbReference>
<keyword evidence="14" id="KW-1133">Transmembrane helix</keyword>
<dbReference type="SUPFAM" id="SSF50998">
    <property type="entry name" value="Quinoprotein alcohol dehydrogenase-like"/>
    <property type="match status" value="2"/>
</dbReference>
<feature type="repeat" description="WD" evidence="20">
    <location>
        <begin position="264"/>
        <end position="296"/>
    </location>
</feature>
<feature type="compositionally biased region" description="Acidic residues" evidence="21">
    <location>
        <begin position="1205"/>
        <end position="1218"/>
    </location>
</feature>
<evidence type="ECO:0000313" key="23">
    <source>
        <dbReference type="EMBL" id="KAF5892495.1"/>
    </source>
</evidence>
<dbReference type="Pfam" id="PF03451">
    <property type="entry name" value="HELP"/>
    <property type="match status" value="2"/>
</dbReference>
<dbReference type="SUPFAM" id="SSF49313">
    <property type="entry name" value="Cadherin-like"/>
    <property type="match status" value="6"/>
</dbReference>
<feature type="domain" description="Cadherin" evidence="22">
    <location>
        <begin position="2347"/>
        <end position="2450"/>
    </location>
</feature>
<evidence type="ECO:0000256" key="17">
    <source>
        <dbReference type="ARBA" id="ARBA00023212"/>
    </source>
</evidence>
<evidence type="ECO:0000256" key="13">
    <source>
        <dbReference type="ARBA" id="ARBA00022889"/>
    </source>
</evidence>
<evidence type="ECO:0000256" key="2">
    <source>
        <dbReference type="ARBA" id="ARBA00004245"/>
    </source>
</evidence>
<dbReference type="InterPro" id="IPR005108">
    <property type="entry name" value="HELP"/>
</dbReference>
<feature type="repeat" description="WD" evidence="20">
    <location>
        <begin position="1158"/>
        <end position="1190"/>
    </location>
</feature>
<dbReference type="GO" id="GO:0005874">
    <property type="term" value="C:microtubule"/>
    <property type="evidence" value="ECO:0007669"/>
    <property type="project" value="UniProtKB-KW"/>
</dbReference>
<dbReference type="SUPFAM" id="SSF50978">
    <property type="entry name" value="WD40 repeat-like"/>
    <property type="match status" value="3"/>
</dbReference>
<dbReference type="InterPro" id="IPR015943">
    <property type="entry name" value="WD40/YVTN_repeat-like_dom_sf"/>
</dbReference>
<comment type="subcellular location">
    <subcellularLocation>
        <location evidence="3">Cell membrane</location>
        <topology evidence="3">Single-pass type I membrane protein</topology>
    </subcellularLocation>
    <subcellularLocation>
        <location evidence="2">Cytoplasm</location>
        <location evidence="2">Cytoskeleton</location>
    </subcellularLocation>
</comment>
<dbReference type="PROSITE" id="PS50268">
    <property type="entry name" value="CADHERIN_2"/>
    <property type="match status" value="6"/>
</dbReference>
<organism evidence="23 24">
    <name type="scientific">Clarias magur</name>
    <name type="common">Asian catfish</name>
    <name type="synonym">Macropteronotus magur</name>
    <dbReference type="NCBI Taxonomy" id="1594786"/>
    <lineage>
        <taxon>Eukaryota</taxon>
        <taxon>Metazoa</taxon>
        <taxon>Chordata</taxon>
        <taxon>Craniata</taxon>
        <taxon>Vertebrata</taxon>
        <taxon>Euteleostomi</taxon>
        <taxon>Actinopterygii</taxon>
        <taxon>Neopterygii</taxon>
        <taxon>Teleostei</taxon>
        <taxon>Ostariophysi</taxon>
        <taxon>Siluriformes</taxon>
        <taxon>Clariidae</taxon>
        <taxon>Clarias</taxon>
    </lineage>
</organism>
<evidence type="ECO:0000256" key="19">
    <source>
        <dbReference type="PROSITE-ProRule" id="PRU00043"/>
    </source>
</evidence>
<gene>
    <name evidence="23" type="ORF">DAT39_017804</name>
</gene>
<dbReference type="EMBL" id="QNUK01000497">
    <property type="protein sequence ID" value="KAF5892495.1"/>
    <property type="molecule type" value="Genomic_DNA"/>
</dbReference>
<dbReference type="FunFam" id="2.60.40.60:FF:000016">
    <property type="entry name" value="Protocadherin 9"/>
    <property type="match status" value="1"/>
</dbReference>
<dbReference type="GO" id="GO:0009653">
    <property type="term" value="P:anatomical structure morphogenesis"/>
    <property type="evidence" value="ECO:0007669"/>
    <property type="project" value="UniProtKB-ARBA"/>
</dbReference>
<dbReference type="PROSITE" id="PS50082">
    <property type="entry name" value="WD_REPEATS_2"/>
    <property type="match status" value="6"/>
</dbReference>
<keyword evidence="8" id="KW-0812">Transmembrane</keyword>
<keyword evidence="5" id="KW-1003">Cell membrane</keyword>
<dbReference type="FunFam" id="2.130.10.10:FF:000037">
    <property type="entry name" value="Putative echinoderm microtubule-associated protein-like 6"/>
    <property type="match status" value="1"/>
</dbReference>
<evidence type="ECO:0000256" key="10">
    <source>
        <dbReference type="ARBA" id="ARBA00022729"/>
    </source>
</evidence>
<dbReference type="InterPro" id="IPR013164">
    <property type="entry name" value="Cadherin_N"/>
</dbReference>
<dbReference type="FunFam" id="2.60.40.60:FF:000007">
    <property type="entry name" value="Protocadherin alpha 2"/>
    <property type="match status" value="1"/>
</dbReference>
<feature type="domain" description="Cadherin" evidence="22">
    <location>
        <begin position="2021"/>
        <end position="2131"/>
    </location>
</feature>
<dbReference type="FunFam" id="2.60.40.60:FF:000005">
    <property type="entry name" value="Protocadherin 9"/>
    <property type="match status" value="1"/>
</dbReference>
<keyword evidence="12 19" id="KW-0106">Calcium</keyword>
<comment type="similarity">
    <text evidence="4">Belongs to the WD repeat EMAP family.</text>
</comment>
<feature type="region of interest" description="Disordered" evidence="21">
    <location>
        <begin position="1198"/>
        <end position="1224"/>
    </location>
</feature>
<dbReference type="GO" id="GO:0007156">
    <property type="term" value="P:homophilic cell adhesion via plasma membrane adhesion molecules"/>
    <property type="evidence" value="ECO:0007669"/>
    <property type="project" value="InterPro"/>
</dbReference>
<keyword evidence="13" id="KW-0130">Cell adhesion</keyword>
<evidence type="ECO:0000256" key="8">
    <source>
        <dbReference type="ARBA" id="ARBA00022692"/>
    </source>
</evidence>
<dbReference type="FunFam" id="2.60.40.60:FF:000162">
    <property type="entry name" value="Protocadherin-20"/>
    <property type="match status" value="1"/>
</dbReference>
<evidence type="ECO:0000256" key="14">
    <source>
        <dbReference type="ARBA" id="ARBA00022989"/>
    </source>
</evidence>
<feature type="domain" description="Cadherin" evidence="22">
    <location>
        <begin position="2565"/>
        <end position="2680"/>
    </location>
</feature>
<comment type="caution">
    <text evidence="23">The sequence shown here is derived from an EMBL/GenBank/DDBJ whole genome shotgun (WGS) entry which is preliminary data.</text>
</comment>
<keyword evidence="7 20" id="KW-0853">WD repeat</keyword>
<dbReference type="InterPro" id="IPR001680">
    <property type="entry name" value="WD40_rpt"/>
</dbReference>
<dbReference type="InterPro" id="IPR002126">
    <property type="entry name" value="Cadherin-like_dom"/>
</dbReference>
<dbReference type="InterPro" id="IPR055439">
    <property type="entry name" value="Beta-prop_EML_1st"/>
</dbReference>
<evidence type="ECO:0000256" key="15">
    <source>
        <dbReference type="ARBA" id="ARBA00023136"/>
    </source>
</evidence>
<evidence type="ECO:0000256" key="5">
    <source>
        <dbReference type="ARBA" id="ARBA00022475"/>
    </source>
</evidence>
<dbReference type="Pfam" id="PF08266">
    <property type="entry name" value="Cadherin_2"/>
    <property type="match status" value="1"/>
</dbReference>
<comment type="function">
    <text evidence="1">May modify the assembly dynamics of microtubules, such that microtubules are slightly longer, but more dynamic.</text>
</comment>
<dbReference type="Pfam" id="PF00028">
    <property type="entry name" value="Cadherin"/>
    <property type="match status" value="4"/>
</dbReference>
<feature type="domain" description="Cadherin" evidence="22">
    <location>
        <begin position="2451"/>
        <end position="2553"/>
    </location>
</feature>
<protein>
    <recommendedName>
        <fullName evidence="18">Protocadherin-20</fullName>
    </recommendedName>
</protein>
<keyword evidence="15" id="KW-0472">Membrane</keyword>
<keyword evidence="17" id="KW-0206">Cytoskeleton</keyword>
<dbReference type="SMART" id="SM00320">
    <property type="entry name" value="WD40"/>
    <property type="match status" value="27"/>
</dbReference>
<dbReference type="PANTHER" id="PTHR13720:SF52">
    <property type="entry name" value="ECHINODERM MICROTUBULE-ASSOCIATED PROTEIN-LIKE 6"/>
    <property type="match status" value="1"/>
</dbReference>
<dbReference type="InterPro" id="IPR020894">
    <property type="entry name" value="Cadherin_CS"/>
</dbReference>